<dbReference type="Proteomes" id="UP000054870">
    <property type="component" value="Unassembled WGS sequence"/>
</dbReference>
<dbReference type="RefSeq" id="WP_061127258.1">
    <property type="nucleotide sequence ID" value="NZ_FCOF02000037.1"/>
</dbReference>
<evidence type="ECO:0000313" key="2">
    <source>
        <dbReference type="Proteomes" id="UP000054870"/>
    </source>
</evidence>
<name>A0A158CSL8_9BURK</name>
<dbReference type="AlphaFoldDB" id="A0A158CSL8"/>
<protein>
    <submittedName>
        <fullName evidence="1">Uncharacterized protein</fullName>
    </submittedName>
</protein>
<evidence type="ECO:0000313" key="1">
    <source>
        <dbReference type="EMBL" id="SAK84587.1"/>
    </source>
</evidence>
<keyword evidence="2" id="KW-1185">Reference proteome</keyword>
<proteinExistence type="predicted"/>
<dbReference type="EMBL" id="FCOF02000037">
    <property type="protein sequence ID" value="SAK84587.1"/>
    <property type="molecule type" value="Genomic_DNA"/>
</dbReference>
<dbReference type="OrthoDB" id="9104921at2"/>
<gene>
    <name evidence="1" type="ORF">AWB75_05563</name>
</gene>
<accession>A0A158CSL8</accession>
<organism evidence="1 2">
    <name type="scientific">Caballeronia catudaia</name>
    <dbReference type="NCBI Taxonomy" id="1777136"/>
    <lineage>
        <taxon>Bacteria</taxon>
        <taxon>Pseudomonadati</taxon>
        <taxon>Pseudomonadota</taxon>
        <taxon>Betaproteobacteria</taxon>
        <taxon>Burkholderiales</taxon>
        <taxon>Burkholderiaceae</taxon>
        <taxon>Caballeronia</taxon>
    </lineage>
</organism>
<comment type="caution">
    <text evidence="1">The sequence shown here is derived from an EMBL/GenBank/DDBJ whole genome shotgun (WGS) entry which is preliminary data.</text>
</comment>
<reference evidence="1" key="1">
    <citation type="submission" date="2016-01" db="EMBL/GenBank/DDBJ databases">
        <authorList>
            <person name="Peeters C."/>
        </authorList>
    </citation>
    <scope>NUCLEOTIDE SEQUENCE [LARGE SCALE GENOMIC DNA]</scope>
    <source>
        <strain evidence="1">LMG 29318</strain>
    </source>
</reference>
<sequence length="62" mass="6716">MNTLSIKDLPMTKELEPETLASVHGGIGRTPQQIQAWELSGKPATWQGLVLGDDGRLHPPTP</sequence>